<accession>A0ABP8GBB9</accession>
<dbReference type="InterPro" id="IPR025375">
    <property type="entry name" value="DUF4365"/>
</dbReference>
<dbReference type="Pfam" id="PF14280">
    <property type="entry name" value="DUF4365"/>
    <property type="match status" value="1"/>
</dbReference>
<evidence type="ECO:0000313" key="3">
    <source>
        <dbReference type="Proteomes" id="UP001500582"/>
    </source>
</evidence>
<evidence type="ECO:0000259" key="1">
    <source>
        <dbReference type="Pfam" id="PF14280"/>
    </source>
</evidence>
<proteinExistence type="predicted"/>
<gene>
    <name evidence="2" type="ORF">GCM10023149_20760</name>
</gene>
<protein>
    <submittedName>
        <fullName evidence="2">DUF4365 domain-containing protein</fullName>
    </submittedName>
</protein>
<dbReference type="RefSeq" id="WP_345210990.1">
    <property type="nucleotide sequence ID" value="NZ_BAABFT010000004.1"/>
</dbReference>
<sequence length="327" mass="38024">MSNSSRITLKNEATGLRVVSQIVQEFWECGWQPYEHRNDRGIDGLVILRKRGIDLGIKMNVQIKCGPSYISSKDENFIYISIHDSQSLLQHLDYWKIQSEPVILIFVNPCIECRDKFGNLLKDNYGKVIWKENRANAIAWWVDLKADDLLKTNTKTIVKINKKNRFGEHSKGELIRLSQRQVGPIGLQSIRAHASSLALYNSVSLRQEAKQFYNQWKINPITCQAINEDVIIARTGWRHILHKRRTKERRIISLRYLGFARDIIANAEQSYLLSQSEDYLQTEQKIGLRATIITRNNGEMNVQVILLRRINKSTGISRCWFFSVHNR</sequence>
<evidence type="ECO:0000313" key="2">
    <source>
        <dbReference type="EMBL" id="GAA4321108.1"/>
    </source>
</evidence>
<name>A0ABP8GBB9_9SPHI</name>
<dbReference type="Proteomes" id="UP001500582">
    <property type="component" value="Unassembled WGS sequence"/>
</dbReference>
<feature type="domain" description="DUF4365" evidence="1">
    <location>
        <begin position="13"/>
        <end position="176"/>
    </location>
</feature>
<keyword evidence="3" id="KW-1185">Reference proteome</keyword>
<dbReference type="EMBL" id="BAABFT010000004">
    <property type="protein sequence ID" value="GAA4321108.1"/>
    <property type="molecule type" value="Genomic_DNA"/>
</dbReference>
<reference evidence="3" key="1">
    <citation type="journal article" date="2019" name="Int. J. Syst. Evol. Microbiol.">
        <title>The Global Catalogue of Microorganisms (GCM) 10K type strain sequencing project: providing services to taxonomists for standard genome sequencing and annotation.</title>
        <authorList>
            <consortium name="The Broad Institute Genomics Platform"/>
            <consortium name="The Broad Institute Genome Sequencing Center for Infectious Disease"/>
            <person name="Wu L."/>
            <person name="Ma J."/>
        </authorList>
    </citation>
    <scope>NUCLEOTIDE SEQUENCE [LARGE SCALE GENOMIC DNA]</scope>
    <source>
        <strain evidence="3">JCM 17705</strain>
    </source>
</reference>
<comment type="caution">
    <text evidence="2">The sequence shown here is derived from an EMBL/GenBank/DDBJ whole genome shotgun (WGS) entry which is preliminary data.</text>
</comment>
<organism evidence="2 3">
    <name type="scientific">Mucilaginibacter gynuensis</name>
    <dbReference type="NCBI Taxonomy" id="1302236"/>
    <lineage>
        <taxon>Bacteria</taxon>
        <taxon>Pseudomonadati</taxon>
        <taxon>Bacteroidota</taxon>
        <taxon>Sphingobacteriia</taxon>
        <taxon>Sphingobacteriales</taxon>
        <taxon>Sphingobacteriaceae</taxon>
        <taxon>Mucilaginibacter</taxon>
    </lineage>
</organism>